<keyword evidence="2" id="KW-1185">Reference proteome</keyword>
<evidence type="ECO:0000313" key="2">
    <source>
        <dbReference type="Proteomes" id="UP000076154"/>
    </source>
</evidence>
<organism evidence="1 2">
    <name type="scientific">Hypsizygus marmoreus</name>
    <name type="common">White beech mushroom</name>
    <name type="synonym">Agaricus marmoreus</name>
    <dbReference type="NCBI Taxonomy" id="39966"/>
    <lineage>
        <taxon>Eukaryota</taxon>
        <taxon>Fungi</taxon>
        <taxon>Dikarya</taxon>
        <taxon>Basidiomycota</taxon>
        <taxon>Agaricomycotina</taxon>
        <taxon>Agaricomycetes</taxon>
        <taxon>Agaricomycetidae</taxon>
        <taxon>Agaricales</taxon>
        <taxon>Tricholomatineae</taxon>
        <taxon>Lyophyllaceae</taxon>
        <taxon>Hypsizygus</taxon>
    </lineage>
</organism>
<evidence type="ECO:0000313" key="1">
    <source>
        <dbReference type="EMBL" id="RDB14627.1"/>
    </source>
</evidence>
<dbReference type="AlphaFoldDB" id="A0A369J1V0"/>
<proteinExistence type="predicted"/>
<sequence length="133" mass="15066">MYCPPVLLIIPSERPSILLLLIPPPTYTSSSTNTHRHSFSIQPPAGLYSTIWVHIDPWTIWVSCVIARKRKVLLLGRHRHSAVALAVHPHYWPVPAMGTATSGNSHRMGIHSYYRIKDPSKTFILHLQTRTAE</sequence>
<name>A0A369J1V0_HYPMA</name>
<gene>
    <name evidence="1" type="ORF">Hypma_016535</name>
</gene>
<protein>
    <submittedName>
        <fullName evidence="1">Uncharacterized protein</fullName>
    </submittedName>
</protein>
<dbReference type="Proteomes" id="UP000076154">
    <property type="component" value="Unassembled WGS sequence"/>
</dbReference>
<dbReference type="InParanoid" id="A0A369J1V0"/>
<comment type="caution">
    <text evidence="1">The sequence shown here is derived from an EMBL/GenBank/DDBJ whole genome shotgun (WGS) entry which is preliminary data.</text>
</comment>
<dbReference type="EMBL" id="LUEZ02000096">
    <property type="protein sequence ID" value="RDB14627.1"/>
    <property type="molecule type" value="Genomic_DNA"/>
</dbReference>
<reference evidence="1" key="1">
    <citation type="submission" date="2018-04" db="EMBL/GenBank/DDBJ databases">
        <title>Whole genome sequencing of Hypsizygus marmoreus.</title>
        <authorList>
            <person name="Choi I.-G."/>
            <person name="Min B."/>
            <person name="Kim J.-G."/>
            <person name="Kim S."/>
            <person name="Oh Y.-L."/>
            <person name="Kong W.-S."/>
            <person name="Park H."/>
            <person name="Jeong J."/>
            <person name="Song E.-S."/>
        </authorList>
    </citation>
    <scope>NUCLEOTIDE SEQUENCE [LARGE SCALE GENOMIC DNA]</scope>
    <source>
        <strain evidence="1">51987-8</strain>
    </source>
</reference>
<accession>A0A369J1V0</accession>